<dbReference type="EMBL" id="APVH01000027">
    <property type="protein sequence ID" value="EPX81996.1"/>
    <property type="molecule type" value="Genomic_DNA"/>
</dbReference>
<dbReference type="SUPFAM" id="SSF54427">
    <property type="entry name" value="NTF2-like"/>
    <property type="match status" value="1"/>
</dbReference>
<dbReference type="eggNOG" id="COG4319">
    <property type="taxonomic scope" value="Bacteria"/>
</dbReference>
<organism evidence="3 4">
    <name type="scientific">Salipiger mucosus DSM 16094</name>
    <dbReference type="NCBI Taxonomy" id="1123237"/>
    <lineage>
        <taxon>Bacteria</taxon>
        <taxon>Pseudomonadati</taxon>
        <taxon>Pseudomonadota</taxon>
        <taxon>Alphaproteobacteria</taxon>
        <taxon>Rhodobacterales</taxon>
        <taxon>Roseobacteraceae</taxon>
        <taxon>Salipiger</taxon>
    </lineage>
</organism>
<evidence type="ECO:0000256" key="1">
    <source>
        <dbReference type="SAM" id="MobiDB-lite"/>
    </source>
</evidence>
<dbReference type="AlphaFoldDB" id="S9QKL7"/>
<dbReference type="InterPro" id="IPR032710">
    <property type="entry name" value="NTF2-like_dom_sf"/>
</dbReference>
<keyword evidence="4" id="KW-1185">Reference proteome</keyword>
<evidence type="ECO:0000313" key="4">
    <source>
        <dbReference type="Proteomes" id="UP000015347"/>
    </source>
</evidence>
<dbReference type="Proteomes" id="UP000015347">
    <property type="component" value="Unassembled WGS sequence"/>
</dbReference>
<dbReference type="InterPro" id="IPR011944">
    <property type="entry name" value="Steroid_delta5-4_isomerase"/>
</dbReference>
<dbReference type="STRING" id="1123237.Salmuc_02360"/>
<name>S9QKL7_9RHOB</name>
<dbReference type="OrthoDB" id="122531at2"/>
<evidence type="ECO:0000259" key="2">
    <source>
        <dbReference type="Pfam" id="PF14534"/>
    </source>
</evidence>
<gene>
    <name evidence="3" type="ORF">Salmuc_02360</name>
</gene>
<feature type="region of interest" description="Disordered" evidence="1">
    <location>
        <begin position="126"/>
        <end position="154"/>
    </location>
</feature>
<feature type="compositionally biased region" description="Basic and acidic residues" evidence="1">
    <location>
        <begin position="134"/>
        <end position="154"/>
    </location>
</feature>
<sequence length="154" mass="16899">MSDPRLPSDPGDFPAAFARAWASREGAEIAALFTEDADFVNVTGLWWHGRAAIAAPHDYALKSFFSETSLRIGRCEVRMLGPDHALVRARIHLKGQRTPDGGTADPRQTIFLFVLQRDVSGWRAVSAQNTEVSPGKETHLSEGGGHRAVDYRAE</sequence>
<comment type="caution">
    <text evidence="3">The sequence shown here is derived from an EMBL/GenBank/DDBJ whole genome shotgun (WGS) entry which is preliminary data.</text>
</comment>
<dbReference type="HOGENOM" id="CLU_129336_0_1_5"/>
<proteinExistence type="predicted"/>
<dbReference type="InterPro" id="IPR027843">
    <property type="entry name" value="DUF4440"/>
</dbReference>
<protein>
    <recommendedName>
        <fullName evidence="2">DUF4440 domain-containing protein</fullName>
    </recommendedName>
</protein>
<feature type="domain" description="DUF4440" evidence="2">
    <location>
        <begin position="16"/>
        <end position="123"/>
    </location>
</feature>
<dbReference type="NCBIfam" id="TIGR02246">
    <property type="entry name" value="SgcJ/EcaC family oxidoreductase"/>
    <property type="match status" value="1"/>
</dbReference>
<dbReference type="Gene3D" id="3.10.450.50">
    <property type="match status" value="1"/>
</dbReference>
<reference evidence="4" key="1">
    <citation type="journal article" date="2014" name="Stand. Genomic Sci.">
        <title>Genome sequence of the exopolysaccharide-producing Salipiger mucosus type strain (DSM 16094(T)), a moderately halophilic member of the Roseobacter clade.</title>
        <authorList>
            <person name="Riedel T."/>
            <person name="Spring S."/>
            <person name="Fiebig A."/>
            <person name="Petersen J."/>
            <person name="Kyrpides N.C."/>
            <person name="Goker M."/>
            <person name="Klenk H.P."/>
        </authorList>
    </citation>
    <scope>NUCLEOTIDE SEQUENCE [LARGE SCALE GENOMIC DNA]</scope>
    <source>
        <strain evidence="4">DSM 16094</strain>
    </source>
</reference>
<evidence type="ECO:0000313" key="3">
    <source>
        <dbReference type="EMBL" id="EPX81996.1"/>
    </source>
</evidence>
<dbReference type="Pfam" id="PF14534">
    <property type="entry name" value="DUF4440"/>
    <property type="match status" value="1"/>
</dbReference>
<accession>S9QKL7</accession>
<dbReference type="RefSeq" id="WP_020039774.1">
    <property type="nucleotide sequence ID" value="NZ_KE557276.1"/>
</dbReference>